<dbReference type="EMBL" id="JADNYJ010000125">
    <property type="protein sequence ID" value="KAF8882173.1"/>
    <property type="molecule type" value="Genomic_DNA"/>
</dbReference>
<gene>
    <name evidence="4" type="ORF">CPB84DRAFT_1625750</name>
</gene>
<dbReference type="AlphaFoldDB" id="A0A9P5NEN0"/>
<accession>A0A9P5NEN0</accession>
<dbReference type="InterPro" id="IPR036388">
    <property type="entry name" value="WH-like_DNA-bd_sf"/>
</dbReference>
<dbReference type="Gene3D" id="1.10.10.10">
    <property type="entry name" value="Winged helix-like DNA-binding domain superfamily/Winged helix DNA-binding domain"/>
    <property type="match status" value="1"/>
</dbReference>
<dbReference type="InterPro" id="IPR045180">
    <property type="entry name" value="La_dom_prot"/>
</dbReference>
<comment type="caution">
    <text evidence="4">The sequence shown here is derived from an EMBL/GenBank/DDBJ whole genome shotgun (WGS) entry which is preliminary data.</text>
</comment>
<evidence type="ECO:0000313" key="4">
    <source>
        <dbReference type="EMBL" id="KAF8882173.1"/>
    </source>
</evidence>
<proteinExistence type="predicted"/>
<dbReference type="SUPFAM" id="SSF46785">
    <property type="entry name" value="Winged helix' DNA-binding domain"/>
    <property type="match status" value="1"/>
</dbReference>
<evidence type="ECO:0000256" key="1">
    <source>
        <dbReference type="ARBA" id="ARBA00022884"/>
    </source>
</evidence>
<dbReference type="CDD" id="cd07323">
    <property type="entry name" value="LAM"/>
    <property type="match status" value="1"/>
</dbReference>
<reference evidence="4" key="1">
    <citation type="submission" date="2020-11" db="EMBL/GenBank/DDBJ databases">
        <authorList>
            <consortium name="DOE Joint Genome Institute"/>
            <person name="Ahrendt S."/>
            <person name="Riley R."/>
            <person name="Andreopoulos W."/>
            <person name="LaButti K."/>
            <person name="Pangilinan J."/>
            <person name="Ruiz-duenas F.J."/>
            <person name="Barrasa J.M."/>
            <person name="Sanchez-Garcia M."/>
            <person name="Camarero S."/>
            <person name="Miyauchi S."/>
            <person name="Serrano A."/>
            <person name="Linde D."/>
            <person name="Babiker R."/>
            <person name="Drula E."/>
            <person name="Ayuso-Fernandez I."/>
            <person name="Pacheco R."/>
            <person name="Padilla G."/>
            <person name="Ferreira P."/>
            <person name="Barriuso J."/>
            <person name="Kellner H."/>
            <person name="Castanera R."/>
            <person name="Alfaro M."/>
            <person name="Ramirez L."/>
            <person name="Pisabarro A.G."/>
            <person name="Kuo A."/>
            <person name="Tritt A."/>
            <person name="Lipzen A."/>
            <person name="He G."/>
            <person name="Yan M."/>
            <person name="Ng V."/>
            <person name="Cullen D."/>
            <person name="Martin F."/>
            <person name="Rosso M.-N."/>
            <person name="Henrissat B."/>
            <person name="Hibbett D."/>
            <person name="Martinez A.T."/>
            <person name="Grigoriev I.V."/>
        </authorList>
    </citation>
    <scope>NUCLEOTIDE SEQUENCE</scope>
    <source>
        <strain evidence="4">AH 44721</strain>
    </source>
</reference>
<keyword evidence="5" id="KW-1185">Reference proteome</keyword>
<dbReference type="OrthoDB" id="340227at2759"/>
<dbReference type="Pfam" id="PF05383">
    <property type="entry name" value="La"/>
    <property type="match status" value="1"/>
</dbReference>
<dbReference type="PROSITE" id="PS50961">
    <property type="entry name" value="HTH_LA"/>
    <property type="match status" value="1"/>
</dbReference>
<evidence type="ECO:0000313" key="5">
    <source>
        <dbReference type="Proteomes" id="UP000724874"/>
    </source>
</evidence>
<dbReference type="PANTHER" id="PTHR22792:SF132">
    <property type="entry name" value="LA-RELATED PROTEIN 1"/>
    <property type="match status" value="1"/>
</dbReference>
<sequence>PQSTIPFPLDPTRYWLLGQLEYYLSTQNMAQDFFLRQRMDARGWIPIPLIASFNRVKLFTHDTQLVRDVLALSQLVQVRGSMVRMGGWEQFVLPDAQPSTVEDQPLPLVYQP</sequence>
<evidence type="ECO:0000256" key="2">
    <source>
        <dbReference type="PROSITE-ProRule" id="PRU00332"/>
    </source>
</evidence>
<keyword evidence="1 2" id="KW-0694">RNA-binding</keyword>
<feature type="non-terminal residue" evidence="4">
    <location>
        <position position="1"/>
    </location>
</feature>
<feature type="domain" description="HTH La-type RNA-binding" evidence="3">
    <location>
        <begin position="6"/>
        <end position="95"/>
    </location>
</feature>
<organism evidence="4 5">
    <name type="scientific">Gymnopilus junonius</name>
    <name type="common">Spectacular rustgill mushroom</name>
    <name type="synonym">Gymnopilus spectabilis subsp. junonius</name>
    <dbReference type="NCBI Taxonomy" id="109634"/>
    <lineage>
        <taxon>Eukaryota</taxon>
        <taxon>Fungi</taxon>
        <taxon>Dikarya</taxon>
        <taxon>Basidiomycota</taxon>
        <taxon>Agaricomycotina</taxon>
        <taxon>Agaricomycetes</taxon>
        <taxon>Agaricomycetidae</taxon>
        <taxon>Agaricales</taxon>
        <taxon>Agaricineae</taxon>
        <taxon>Hymenogastraceae</taxon>
        <taxon>Gymnopilus</taxon>
    </lineage>
</organism>
<dbReference type="SMART" id="SM00715">
    <property type="entry name" value="LA"/>
    <property type="match status" value="1"/>
</dbReference>
<protein>
    <recommendedName>
        <fullName evidence="3">HTH La-type RNA-binding domain-containing protein</fullName>
    </recommendedName>
</protein>
<dbReference type="GO" id="GO:0005829">
    <property type="term" value="C:cytosol"/>
    <property type="evidence" value="ECO:0007669"/>
    <property type="project" value="TreeGrafter"/>
</dbReference>
<feature type="non-terminal residue" evidence="4">
    <location>
        <position position="112"/>
    </location>
</feature>
<dbReference type="InterPro" id="IPR006630">
    <property type="entry name" value="La_HTH"/>
</dbReference>
<dbReference type="GO" id="GO:0010494">
    <property type="term" value="C:cytoplasmic stress granule"/>
    <property type="evidence" value="ECO:0007669"/>
    <property type="project" value="TreeGrafter"/>
</dbReference>
<dbReference type="PANTHER" id="PTHR22792">
    <property type="entry name" value="LUPUS LA PROTEIN-RELATED"/>
    <property type="match status" value="1"/>
</dbReference>
<dbReference type="GO" id="GO:0003723">
    <property type="term" value="F:RNA binding"/>
    <property type="evidence" value="ECO:0007669"/>
    <property type="project" value="UniProtKB-UniRule"/>
</dbReference>
<dbReference type="InterPro" id="IPR036390">
    <property type="entry name" value="WH_DNA-bd_sf"/>
</dbReference>
<name>A0A9P5NEN0_GYMJU</name>
<evidence type="ECO:0000259" key="3">
    <source>
        <dbReference type="PROSITE" id="PS50961"/>
    </source>
</evidence>
<dbReference type="Proteomes" id="UP000724874">
    <property type="component" value="Unassembled WGS sequence"/>
</dbReference>
<dbReference type="GO" id="GO:0045727">
    <property type="term" value="P:positive regulation of translation"/>
    <property type="evidence" value="ECO:0007669"/>
    <property type="project" value="TreeGrafter"/>
</dbReference>